<protein>
    <submittedName>
        <fullName evidence="1">Uncharacterized protein</fullName>
    </submittedName>
</protein>
<organism evidence="1 2">
    <name type="scientific">Macroventuria anomochaeta</name>
    <dbReference type="NCBI Taxonomy" id="301207"/>
    <lineage>
        <taxon>Eukaryota</taxon>
        <taxon>Fungi</taxon>
        <taxon>Dikarya</taxon>
        <taxon>Ascomycota</taxon>
        <taxon>Pezizomycotina</taxon>
        <taxon>Dothideomycetes</taxon>
        <taxon>Pleosporomycetidae</taxon>
        <taxon>Pleosporales</taxon>
        <taxon>Pleosporineae</taxon>
        <taxon>Didymellaceae</taxon>
        <taxon>Macroventuria</taxon>
    </lineage>
</organism>
<keyword evidence="2" id="KW-1185">Reference proteome</keyword>
<accession>A0ACB6RYZ2</accession>
<sequence length="1219" mass="134069">MASSPAHSTLWVPFCLRHRVLISFALLFAGLAVVLGIMYRMFNSDHGLAAPNTAIRYLWTYVPSSVFILVAGCWTLVESNLKLLAPWRAMARGPCRASKSILLDYITEIRITSLYSSIRNCDWDVSLGVLGTLCLNVIIVFSTGLFRVEPMSITRSNYRVPLTTSFNASGVIAQSGNGFATAYAISQYALDLPYGTAKTFAYQSVNTTEVPSGATLSFEVDAFYPETTCEAGVANWTFGVVYDQTTGVSGSAGAKMWATTSSCELEYTRSFTNDTENLTYLLDLGLANCTGARNPLRYEPRFAVFAGSMLVADLNMSPAERNFTNSTLELIEPEIPSYFSPRPSRMSQSSAASVFCSITPRLSKALLTVSQGQIASKLLSDDTARPPTNGTHERQLQTAIIQALYIDSMYMTGKNTDHPYTGPDMSVYKYGSLFTAFFQLLNDTNPQASIETLVDPVFLTNAVSQTLEFISSQMAANYLFAMDNSETVGLLQSNQERLTMPRLAFGIVVGLLATMVLVSLALCVQSKAVVPKDPTTIAGLATIISESSNFVEELAPVAHSAKATIQKCKHIGNFETSTTDVNGRRKFAIRANQADHTHMCCQNQEKPCEINIDWWKPWSTSTTCQITVVALPLTLIGVLEYLYRRSVRLDGVLEVPKNQYVQYAWVYIPVAGIFALKSIFELISSTNRIVQPYATMHRSPSAAQKSIHLDLVHRITLSALLQSFRWRLFGTAAAILATFLGAGLPIATSGLFVARTPTARTQVDFRQASRFDPDLALASRNTNEDYLPTPAFVLFNNLSYPQWTYGKYALPRVERQSDNQPTLSPGSGNASMRAELPAVFGVANCSVVPLEHITFSTGPPATFTQAPGSLTVDVRPVGGCKPMSYREDIFTEDFYVANWYSAWDVFRMNYTDDVPKTDLSQNKNASSYHSEYIIPIHCPLSAILLVKGKFLVSADNTSSVEIEDYKFLHCTPHVDQEVVEVNFTLPDFNIPASTAPAPKIGTRTFFSAAELLNTGFWANYLPVQRTLVLDPLIPNMQVDPFFRAIFGGRGGIRASEVVKDIPEMTEKLLERVDEVYGIIIAQIYGTKRRFDASAETSPSVHPATIVSSGKSRIQQDKISTRILQGLLGAMVLCAIVSMIFTKGKKILPQNPCSIAAVAAYLAKSSLLSKENIPDGSEFMNAKALRKHEILQGGFYSFGWWGKGKARRYGIDIGKAEGRD</sequence>
<comment type="caution">
    <text evidence="1">The sequence shown here is derived from an EMBL/GenBank/DDBJ whole genome shotgun (WGS) entry which is preliminary data.</text>
</comment>
<dbReference type="EMBL" id="MU006717">
    <property type="protein sequence ID" value="KAF2627245.1"/>
    <property type="molecule type" value="Genomic_DNA"/>
</dbReference>
<evidence type="ECO:0000313" key="2">
    <source>
        <dbReference type="Proteomes" id="UP000799754"/>
    </source>
</evidence>
<reference evidence="1" key="1">
    <citation type="journal article" date="2020" name="Stud. Mycol.">
        <title>101 Dothideomycetes genomes: a test case for predicting lifestyles and emergence of pathogens.</title>
        <authorList>
            <person name="Haridas S."/>
            <person name="Albert R."/>
            <person name="Binder M."/>
            <person name="Bloem J."/>
            <person name="Labutti K."/>
            <person name="Salamov A."/>
            <person name="Andreopoulos B."/>
            <person name="Baker S."/>
            <person name="Barry K."/>
            <person name="Bills G."/>
            <person name="Bluhm B."/>
            <person name="Cannon C."/>
            <person name="Castanera R."/>
            <person name="Culley D."/>
            <person name="Daum C."/>
            <person name="Ezra D."/>
            <person name="Gonzalez J."/>
            <person name="Henrissat B."/>
            <person name="Kuo A."/>
            <person name="Liang C."/>
            <person name="Lipzen A."/>
            <person name="Lutzoni F."/>
            <person name="Magnuson J."/>
            <person name="Mondo S."/>
            <person name="Nolan M."/>
            <person name="Ohm R."/>
            <person name="Pangilinan J."/>
            <person name="Park H.-J."/>
            <person name="Ramirez L."/>
            <person name="Alfaro M."/>
            <person name="Sun H."/>
            <person name="Tritt A."/>
            <person name="Yoshinaga Y."/>
            <person name="Zwiers L.-H."/>
            <person name="Turgeon B."/>
            <person name="Goodwin S."/>
            <person name="Spatafora J."/>
            <person name="Crous P."/>
            <person name="Grigoriev I."/>
        </authorList>
    </citation>
    <scope>NUCLEOTIDE SEQUENCE</scope>
    <source>
        <strain evidence="1">CBS 525.71</strain>
    </source>
</reference>
<dbReference type="Proteomes" id="UP000799754">
    <property type="component" value="Unassembled WGS sequence"/>
</dbReference>
<gene>
    <name evidence="1" type="ORF">BU25DRAFT_410867</name>
</gene>
<evidence type="ECO:0000313" key="1">
    <source>
        <dbReference type="EMBL" id="KAF2627245.1"/>
    </source>
</evidence>
<name>A0ACB6RYZ2_9PLEO</name>
<proteinExistence type="predicted"/>